<dbReference type="PANTHER" id="PTHR39597:SF1">
    <property type="entry name" value="UBA DOMAIN-CONTAINING PROTEIN RUP1"/>
    <property type="match status" value="1"/>
</dbReference>
<dbReference type="InterPro" id="IPR055335">
    <property type="entry name" value="Ucp6/RUP1"/>
</dbReference>
<feature type="compositionally biased region" description="Low complexity" evidence="1">
    <location>
        <begin position="301"/>
        <end position="312"/>
    </location>
</feature>
<protein>
    <submittedName>
        <fullName evidence="2">Uncharacterized protein</fullName>
    </submittedName>
</protein>
<gene>
    <name evidence="2" type="ORF">BDZ90DRAFT_233403</name>
</gene>
<evidence type="ECO:0000313" key="2">
    <source>
        <dbReference type="EMBL" id="PWN26268.1"/>
    </source>
</evidence>
<name>A0A316UN92_9BASI</name>
<dbReference type="Proteomes" id="UP000245884">
    <property type="component" value="Unassembled WGS sequence"/>
</dbReference>
<keyword evidence="3" id="KW-1185">Reference proteome</keyword>
<feature type="compositionally biased region" description="Basic and acidic residues" evidence="1">
    <location>
        <begin position="617"/>
        <end position="632"/>
    </location>
</feature>
<sequence length="638" mass="68810">MSDEEAMEQAIKASIGFDQQNAFQAPQDFQLPPQRRQDGHPTALLSPIPVLSSIALLLQAVLACPSARRALLHFRPVDERVVSSSSSSTHSLSGYNQGFSPSALAYRQNSDYRALETSVRSGFETAWRTQILAGFATLTGHAACAIGDVAADVPQETLRKASRIGVAGGEGSAEVVSSYYKHLTGSWYDAKRYVEEVGWEGMQQQDGEAAVRRPWELLKRTFHSVGTAQPPSPTARDRLEDQNAVEVALHPDGAGPTTVTAALATSLATRQASITQASNVLAFSILPSSRATSPFGPAPAPSQGAGPSTSPASRISIEPVIYLDRFMWERRCHLDLSAQKSQEEELALRQKTINELEKRRNELCNHDGASTAALLRQSVDYLENKAQRKAGMTNGSKGDQDGEAGDRLHLEQRREAVASLASILTALDLESARLSESISSQLTDLGEARRSMLREQDQVFEGDEWKTMPYRLRAVLATKASGMASSDVVYFRAGRSGGWWKSEGQGEVVSLEESEVLASTTSGDNNGTANSSSAVAPSAIPYYLLYNVASEDEDTDEQEEEKYVPPVLREAVEQDNEVLDGMLLSLGAGDTEGIDADGDATMVADAEAERGISSSKPADESKPSVVPAREEIEQSAET</sequence>
<feature type="region of interest" description="Disordered" evidence="1">
    <location>
        <begin position="590"/>
        <end position="638"/>
    </location>
</feature>
<evidence type="ECO:0000256" key="1">
    <source>
        <dbReference type="SAM" id="MobiDB-lite"/>
    </source>
</evidence>
<dbReference type="GeneID" id="37028442"/>
<organism evidence="2 3">
    <name type="scientific">Jaminaea rosea</name>
    <dbReference type="NCBI Taxonomy" id="1569628"/>
    <lineage>
        <taxon>Eukaryota</taxon>
        <taxon>Fungi</taxon>
        <taxon>Dikarya</taxon>
        <taxon>Basidiomycota</taxon>
        <taxon>Ustilaginomycotina</taxon>
        <taxon>Exobasidiomycetes</taxon>
        <taxon>Microstromatales</taxon>
        <taxon>Microstromatales incertae sedis</taxon>
        <taxon>Jaminaea</taxon>
    </lineage>
</organism>
<feature type="region of interest" description="Disordered" evidence="1">
    <location>
        <begin position="292"/>
        <end position="312"/>
    </location>
</feature>
<dbReference type="STRING" id="1569628.A0A316UN92"/>
<accession>A0A316UN92</accession>
<dbReference type="RefSeq" id="XP_025360880.1">
    <property type="nucleotide sequence ID" value="XM_025506619.1"/>
</dbReference>
<proteinExistence type="predicted"/>
<dbReference type="EMBL" id="KZ819672">
    <property type="protein sequence ID" value="PWN26268.1"/>
    <property type="molecule type" value="Genomic_DNA"/>
</dbReference>
<reference evidence="2 3" key="1">
    <citation type="journal article" date="2018" name="Mol. Biol. Evol.">
        <title>Broad Genomic Sampling Reveals a Smut Pathogenic Ancestry of the Fungal Clade Ustilaginomycotina.</title>
        <authorList>
            <person name="Kijpornyongpan T."/>
            <person name="Mondo S.J."/>
            <person name="Barry K."/>
            <person name="Sandor L."/>
            <person name="Lee J."/>
            <person name="Lipzen A."/>
            <person name="Pangilinan J."/>
            <person name="LaButti K."/>
            <person name="Hainaut M."/>
            <person name="Henrissat B."/>
            <person name="Grigoriev I.V."/>
            <person name="Spatafora J.W."/>
            <person name="Aime M.C."/>
        </authorList>
    </citation>
    <scope>NUCLEOTIDE SEQUENCE [LARGE SCALE GENOMIC DNA]</scope>
    <source>
        <strain evidence="2 3">MCA 5214</strain>
    </source>
</reference>
<dbReference type="AlphaFoldDB" id="A0A316UN92"/>
<evidence type="ECO:0000313" key="3">
    <source>
        <dbReference type="Proteomes" id="UP000245884"/>
    </source>
</evidence>
<dbReference type="OrthoDB" id="443682at2759"/>
<dbReference type="PANTHER" id="PTHR39597">
    <property type="entry name" value="UBA DOMAIN-CONTAINING PROTEIN RUP1"/>
    <property type="match status" value="1"/>
</dbReference>